<dbReference type="InterPro" id="IPR013784">
    <property type="entry name" value="Carb-bd-like_fold"/>
</dbReference>
<sequence>MNHFSSPSPRHFHRFSFRGLAVAAVLGACGMVGSVAVQAQATAGHIFGKAPAGDTVRARSTTTGLQRHVEVDAKGRYSISALPVGIYTVTLEENGKPVVKHLNVGVVVNRGIKVDFDCTQGQCGQAAENR</sequence>
<keyword evidence="3" id="KW-1185">Reference proteome</keyword>
<reference evidence="3" key="1">
    <citation type="journal article" date="2019" name="Int. J. Syst. Evol. Microbiol.">
        <title>The Global Catalogue of Microorganisms (GCM) 10K type strain sequencing project: providing services to taxonomists for standard genome sequencing and annotation.</title>
        <authorList>
            <consortium name="The Broad Institute Genomics Platform"/>
            <consortium name="The Broad Institute Genome Sequencing Center for Infectious Disease"/>
            <person name="Wu L."/>
            <person name="Ma J."/>
        </authorList>
    </citation>
    <scope>NUCLEOTIDE SEQUENCE [LARGE SCALE GENOMIC DNA]</scope>
    <source>
        <strain evidence="3">JCM 16242</strain>
    </source>
</reference>
<evidence type="ECO:0000313" key="2">
    <source>
        <dbReference type="EMBL" id="GAA0244950.1"/>
    </source>
</evidence>
<keyword evidence="1" id="KW-0732">Signal</keyword>
<dbReference type="RefSeq" id="WP_343880449.1">
    <property type="nucleotide sequence ID" value="NZ_BAAAFO010000001.1"/>
</dbReference>
<dbReference type="Gene3D" id="2.60.40.1120">
    <property type="entry name" value="Carboxypeptidase-like, regulatory domain"/>
    <property type="match status" value="1"/>
</dbReference>
<feature type="signal peptide" evidence="1">
    <location>
        <begin position="1"/>
        <end position="39"/>
    </location>
</feature>
<feature type="chain" id="PRO_5046925143" description="Carboxypeptidase regulatory-like domain-containing protein" evidence="1">
    <location>
        <begin position="40"/>
        <end position="130"/>
    </location>
</feature>
<comment type="caution">
    <text evidence="2">The sequence shown here is derived from an EMBL/GenBank/DDBJ whole genome shotgun (WGS) entry which is preliminary data.</text>
</comment>
<organism evidence="2 3">
    <name type="scientific">Rhodanobacter caeni</name>
    <dbReference type="NCBI Taxonomy" id="657654"/>
    <lineage>
        <taxon>Bacteria</taxon>
        <taxon>Pseudomonadati</taxon>
        <taxon>Pseudomonadota</taxon>
        <taxon>Gammaproteobacteria</taxon>
        <taxon>Lysobacterales</taxon>
        <taxon>Rhodanobacteraceae</taxon>
        <taxon>Rhodanobacter</taxon>
    </lineage>
</organism>
<accession>A0ABP3DXK8</accession>
<evidence type="ECO:0008006" key="4">
    <source>
        <dbReference type="Google" id="ProtNLM"/>
    </source>
</evidence>
<dbReference type="SUPFAM" id="SSF49452">
    <property type="entry name" value="Starch-binding domain-like"/>
    <property type="match status" value="1"/>
</dbReference>
<name>A0ABP3DXK8_9GAMM</name>
<evidence type="ECO:0000256" key="1">
    <source>
        <dbReference type="SAM" id="SignalP"/>
    </source>
</evidence>
<proteinExistence type="predicted"/>
<dbReference type="EMBL" id="BAAAFO010000001">
    <property type="protein sequence ID" value="GAA0244950.1"/>
    <property type="molecule type" value="Genomic_DNA"/>
</dbReference>
<evidence type="ECO:0000313" key="3">
    <source>
        <dbReference type="Proteomes" id="UP001500657"/>
    </source>
</evidence>
<gene>
    <name evidence="2" type="ORF">GCM10009126_08290</name>
</gene>
<protein>
    <recommendedName>
        <fullName evidence="4">Carboxypeptidase regulatory-like domain-containing protein</fullName>
    </recommendedName>
</protein>
<dbReference type="Proteomes" id="UP001500657">
    <property type="component" value="Unassembled WGS sequence"/>
</dbReference>